<accession>A0A432YVV4</accession>
<dbReference type="InterPro" id="IPR040756">
    <property type="entry name" value="Peptidase_M61_N"/>
</dbReference>
<protein>
    <submittedName>
        <fullName evidence="3">Peptidase M61</fullName>
    </submittedName>
</protein>
<evidence type="ECO:0000259" key="2">
    <source>
        <dbReference type="SMART" id="SM00228"/>
    </source>
</evidence>
<dbReference type="InterPro" id="IPR027268">
    <property type="entry name" value="Peptidase_M4/M1_CTD_sf"/>
</dbReference>
<dbReference type="InterPro" id="IPR001478">
    <property type="entry name" value="PDZ"/>
</dbReference>
<name>A0A432YVV4_9GAMM</name>
<dbReference type="InterPro" id="IPR041489">
    <property type="entry name" value="PDZ_6"/>
</dbReference>
<dbReference type="Proteomes" id="UP000288361">
    <property type="component" value="Unassembled WGS sequence"/>
</dbReference>
<organism evidence="3 4">
    <name type="scientific">Idiomarina piscisalsi</name>
    <dbReference type="NCBI Taxonomy" id="1096243"/>
    <lineage>
        <taxon>Bacteria</taxon>
        <taxon>Pseudomonadati</taxon>
        <taxon>Pseudomonadota</taxon>
        <taxon>Gammaproteobacteria</taxon>
        <taxon>Alteromonadales</taxon>
        <taxon>Idiomarinaceae</taxon>
        <taxon>Idiomarina</taxon>
    </lineage>
</organism>
<proteinExistence type="predicted"/>
<reference evidence="3 4" key="1">
    <citation type="journal article" date="2011" name="Front. Microbiol.">
        <title>Genomic signatures of strain selection and enhancement in Bacillus atrophaeus var. globigii, a historical biowarfare simulant.</title>
        <authorList>
            <person name="Gibbons H.S."/>
            <person name="Broomall S.M."/>
            <person name="McNew L.A."/>
            <person name="Daligault H."/>
            <person name="Chapman C."/>
            <person name="Bruce D."/>
            <person name="Karavis M."/>
            <person name="Krepps M."/>
            <person name="McGregor P.A."/>
            <person name="Hong C."/>
            <person name="Park K.H."/>
            <person name="Akmal A."/>
            <person name="Feldman A."/>
            <person name="Lin J.S."/>
            <person name="Chang W.E."/>
            <person name="Higgs B.W."/>
            <person name="Demirev P."/>
            <person name="Lindquist J."/>
            <person name="Liem A."/>
            <person name="Fochler E."/>
            <person name="Read T.D."/>
            <person name="Tapia R."/>
            <person name="Johnson S."/>
            <person name="Bishop-Lilly K.A."/>
            <person name="Detter C."/>
            <person name="Han C."/>
            <person name="Sozhamannan S."/>
            <person name="Rosenzweig C.N."/>
            <person name="Skowronski E.W."/>
        </authorList>
    </citation>
    <scope>NUCLEOTIDE SEQUENCE [LARGE SCALE GENOMIC DNA]</scope>
    <source>
        <strain evidence="3 4">TPS4-2</strain>
    </source>
</reference>
<keyword evidence="1" id="KW-0732">Signal</keyword>
<dbReference type="Pfam" id="PF17820">
    <property type="entry name" value="PDZ_6"/>
    <property type="match status" value="1"/>
</dbReference>
<feature type="chain" id="PRO_5019461036" evidence="1">
    <location>
        <begin position="20"/>
        <end position="593"/>
    </location>
</feature>
<gene>
    <name evidence="3" type="ORF">CWI73_00795</name>
</gene>
<dbReference type="SUPFAM" id="SSF55486">
    <property type="entry name" value="Metalloproteases ('zincins'), catalytic domain"/>
    <property type="match status" value="1"/>
</dbReference>
<comment type="caution">
    <text evidence="3">The sequence shown here is derived from an EMBL/GenBank/DDBJ whole genome shotgun (WGS) entry which is preliminary data.</text>
</comment>
<dbReference type="SMART" id="SM00228">
    <property type="entry name" value="PDZ"/>
    <property type="match status" value="1"/>
</dbReference>
<dbReference type="EMBL" id="PIQA01000001">
    <property type="protein sequence ID" value="RUO67437.1"/>
    <property type="molecule type" value="Genomic_DNA"/>
</dbReference>
<sequence>MRISVLALSVLLTSSAAWADTDYKIDLTQPEHQRGNVSITFPETNEQFLDIKMPAWRTGYYRILNLANGVRDFTAKTNGQNLRWEKVDKSTWRIHLPKNAGEVTVNYEIYADQLGRRSRHIDDSHAYLDASAVFMYADKWRNDPVKVSLDVPSEWRSYSGMEREGDHSFVADNWDVLVDSPIETGINKHFAFEQGGRDYEVVFWGEGNYGAEQTVADLEKLVATGDSIWSSYPYERYVFMIHATSGAGGATEHKNSTVIQRPRYSFASRDDYLSFMSTASHEFVHTWNVKAYRPDGLVPYDYQKENYTDLFWIAEGSTSYFQNHLLLQAGIMEPEEYFERLASGIDRYNAKPGREVMSVAEASFEAWIDQYGDRAHNDSVSIYSEGALVSWMLDNALLEATDGEVSYRDVHNELYKRFDADEQGFKASDVLAILNDLTGDSWQQWWQNNVETPAADIPFEKMLNDAGLKLVYEENDEPENWTGWRASKVDGGMELTQVSRGSPAWEAGFRPDDVIVAYDGHTVMQGRFEEALQEYEAGDEVKVTFFRRNQLHEKTLKLEQTPATDASIKPVDAPTAEQKARFLQWLQIPHPNA</sequence>
<dbReference type="Gene3D" id="1.10.390.10">
    <property type="entry name" value="Neutral Protease Domain 2"/>
    <property type="match status" value="1"/>
</dbReference>
<feature type="domain" description="PDZ" evidence="2">
    <location>
        <begin position="482"/>
        <end position="549"/>
    </location>
</feature>
<feature type="signal peptide" evidence="1">
    <location>
        <begin position="1"/>
        <end position="19"/>
    </location>
</feature>
<evidence type="ECO:0000313" key="4">
    <source>
        <dbReference type="Proteomes" id="UP000288361"/>
    </source>
</evidence>
<evidence type="ECO:0000313" key="3">
    <source>
        <dbReference type="EMBL" id="RUO67437.1"/>
    </source>
</evidence>
<dbReference type="AlphaFoldDB" id="A0A432YVV4"/>
<dbReference type="Gene3D" id="2.30.42.10">
    <property type="match status" value="1"/>
</dbReference>
<dbReference type="PIRSF" id="PIRSF016493">
    <property type="entry name" value="Glycyl_aminpptds"/>
    <property type="match status" value="1"/>
</dbReference>
<dbReference type="Pfam" id="PF17899">
    <property type="entry name" value="Peptidase_M61_N"/>
    <property type="match status" value="1"/>
</dbReference>
<dbReference type="Gene3D" id="2.60.40.3650">
    <property type="match status" value="1"/>
</dbReference>
<dbReference type="InterPro" id="IPR036034">
    <property type="entry name" value="PDZ_sf"/>
</dbReference>
<dbReference type="RefSeq" id="WP_126751112.1">
    <property type="nucleotide sequence ID" value="NZ_JBHUMT010000016.1"/>
</dbReference>
<dbReference type="SUPFAM" id="SSF50156">
    <property type="entry name" value="PDZ domain-like"/>
    <property type="match status" value="1"/>
</dbReference>
<dbReference type="InterPro" id="IPR024191">
    <property type="entry name" value="Peptidase_M61"/>
</dbReference>
<dbReference type="InterPro" id="IPR007963">
    <property type="entry name" value="Peptidase_M61_catalytic"/>
</dbReference>
<evidence type="ECO:0000256" key="1">
    <source>
        <dbReference type="SAM" id="SignalP"/>
    </source>
</evidence>
<dbReference type="Pfam" id="PF05299">
    <property type="entry name" value="Peptidase_M61"/>
    <property type="match status" value="1"/>
</dbReference>